<gene>
    <name evidence="1" type="ORF">mvi_52480</name>
</gene>
<accession>A0A8H8WZH4</accession>
<dbReference type="Gene3D" id="1.10.260.40">
    <property type="entry name" value="lambda repressor-like DNA-binding domains"/>
    <property type="match status" value="1"/>
</dbReference>
<reference evidence="1" key="1">
    <citation type="submission" date="2020-11" db="EMBL/GenBank/DDBJ databases">
        <title>Complete genome sequence of a novel pathogenic Methylobacterium strain isolated from rice in Vietnam.</title>
        <authorList>
            <person name="Lai K."/>
            <person name="Okazaki S."/>
            <person name="Higashi K."/>
            <person name="Mori H."/>
            <person name="Toyoda A."/>
            <person name="Kurokawa K."/>
        </authorList>
    </citation>
    <scope>NUCLEOTIDE SEQUENCE</scope>
    <source>
        <strain evidence="1">VL1</strain>
    </source>
</reference>
<dbReference type="Proteomes" id="UP000663508">
    <property type="component" value="Chromosome"/>
</dbReference>
<proteinExistence type="predicted"/>
<protein>
    <submittedName>
        <fullName evidence="1">Uncharacterized protein</fullName>
    </submittedName>
</protein>
<dbReference type="KEGG" id="mind:mvi_52480"/>
<evidence type="ECO:0000313" key="1">
    <source>
        <dbReference type="EMBL" id="BCM86787.1"/>
    </source>
</evidence>
<dbReference type="InterPro" id="IPR010982">
    <property type="entry name" value="Lambda_DNA-bd_dom_sf"/>
</dbReference>
<dbReference type="RefSeq" id="WP_207179805.1">
    <property type="nucleotide sequence ID" value="NZ_AP024145.1"/>
</dbReference>
<evidence type="ECO:0000313" key="2">
    <source>
        <dbReference type="Proteomes" id="UP000663508"/>
    </source>
</evidence>
<dbReference type="GO" id="GO:0003677">
    <property type="term" value="F:DNA binding"/>
    <property type="evidence" value="ECO:0007669"/>
    <property type="project" value="InterPro"/>
</dbReference>
<organism evidence="1 2">
    <name type="scientific">Methylobacterium indicum</name>
    <dbReference type="NCBI Taxonomy" id="1775910"/>
    <lineage>
        <taxon>Bacteria</taxon>
        <taxon>Pseudomonadati</taxon>
        <taxon>Pseudomonadota</taxon>
        <taxon>Alphaproteobacteria</taxon>
        <taxon>Hyphomicrobiales</taxon>
        <taxon>Methylobacteriaceae</taxon>
        <taxon>Methylobacterium</taxon>
    </lineage>
</organism>
<dbReference type="AlphaFoldDB" id="A0A8H8WZH4"/>
<sequence length="57" mass="5726">MAQLAAASGPSLSTVRAIEDGAEARKAGSRIKTLAALRAAGIRFVATDDGRVAVSKA</sequence>
<dbReference type="EMBL" id="AP024145">
    <property type="protein sequence ID" value="BCM86787.1"/>
    <property type="molecule type" value="Genomic_DNA"/>
</dbReference>
<name>A0A8H8WZH4_9HYPH</name>